<accession>A0A1X7LYA1</accession>
<keyword evidence="3" id="KW-1185">Reference proteome</keyword>
<evidence type="ECO:0000313" key="3">
    <source>
        <dbReference type="Proteomes" id="UP000193834"/>
    </source>
</evidence>
<dbReference type="RefSeq" id="WP_085498450.1">
    <property type="nucleotide sequence ID" value="NZ_FXAZ01000009.1"/>
</dbReference>
<organism evidence="2 3">
    <name type="scientific">Paenibacillus aquistagni</name>
    <dbReference type="NCBI Taxonomy" id="1852522"/>
    <lineage>
        <taxon>Bacteria</taxon>
        <taxon>Bacillati</taxon>
        <taxon>Bacillota</taxon>
        <taxon>Bacilli</taxon>
        <taxon>Bacillales</taxon>
        <taxon>Paenibacillaceae</taxon>
        <taxon>Paenibacillus</taxon>
    </lineage>
</organism>
<dbReference type="EMBL" id="FXAZ01000009">
    <property type="protein sequence ID" value="SMG58099.1"/>
    <property type="molecule type" value="Genomic_DNA"/>
</dbReference>
<reference evidence="2 3" key="1">
    <citation type="submission" date="2017-04" db="EMBL/GenBank/DDBJ databases">
        <authorList>
            <person name="Afonso C.L."/>
            <person name="Miller P.J."/>
            <person name="Scott M.A."/>
            <person name="Spackman E."/>
            <person name="Goraichik I."/>
            <person name="Dimitrov K.M."/>
            <person name="Suarez D.L."/>
            <person name="Swayne D.E."/>
        </authorList>
    </citation>
    <scope>NUCLEOTIDE SEQUENCE [LARGE SCALE GENOMIC DNA]</scope>
    <source>
        <strain evidence="2 3">11</strain>
    </source>
</reference>
<name>A0A1X7LYA1_9BACL</name>
<feature type="compositionally biased region" description="Basic residues" evidence="1">
    <location>
        <begin position="47"/>
        <end position="57"/>
    </location>
</feature>
<feature type="region of interest" description="Disordered" evidence="1">
    <location>
        <begin position="1"/>
        <end position="65"/>
    </location>
</feature>
<proteinExistence type="predicted"/>
<feature type="compositionally biased region" description="Basic residues" evidence="1">
    <location>
        <begin position="1"/>
        <end position="19"/>
    </location>
</feature>
<gene>
    <name evidence="2" type="ORF">SAMN06295960_4603</name>
</gene>
<dbReference type="AlphaFoldDB" id="A0A1X7LYA1"/>
<dbReference type="Proteomes" id="UP000193834">
    <property type="component" value="Unassembled WGS sequence"/>
</dbReference>
<sequence length="65" mass="7993">MLKNMLKRLMHSVKGHQHHKYDSSDYKYKKHRGPFQNHNHSYPPQRYGHKHYKRKSKSFSSYFSS</sequence>
<evidence type="ECO:0000256" key="1">
    <source>
        <dbReference type="SAM" id="MobiDB-lite"/>
    </source>
</evidence>
<protein>
    <submittedName>
        <fullName evidence="2">Uncharacterized protein</fullName>
    </submittedName>
</protein>
<evidence type="ECO:0000313" key="2">
    <source>
        <dbReference type="EMBL" id="SMG58099.1"/>
    </source>
</evidence>